<dbReference type="InterPro" id="IPR023404">
    <property type="entry name" value="rSAM_horseshoe"/>
</dbReference>
<dbReference type="EMBL" id="JAKZJU020000001">
    <property type="protein sequence ID" value="MDL2058407.1"/>
    <property type="molecule type" value="Genomic_DNA"/>
</dbReference>
<feature type="binding site" evidence="8">
    <location>
        <position position="51"/>
    </location>
    <ligand>
        <name>[4Fe-4S] cluster</name>
        <dbReference type="ChEBI" id="CHEBI:49883"/>
        <label>1</label>
    </ligand>
</feature>
<feature type="domain" description="TRAM" evidence="9">
    <location>
        <begin position="378"/>
        <end position="446"/>
    </location>
</feature>
<dbReference type="GO" id="GO:0005840">
    <property type="term" value="C:ribosome"/>
    <property type="evidence" value="ECO:0007669"/>
    <property type="project" value="UniProtKB-KW"/>
</dbReference>
<dbReference type="NCBIfam" id="TIGR00089">
    <property type="entry name" value="MiaB/RimO family radical SAM methylthiotransferase"/>
    <property type="match status" value="1"/>
</dbReference>
<dbReference type="Gene3D" id="3.40.50.12160">
    <property type="entry name" value="Methylthiotransferase, N-terminal domain"/>
    <property type="match status" value="1"/>
</dbReference>
<dbReference type="PANTHER" id="PTHR43837">
    <property type="entry name" value="RIBOSOMAL PROTEIN S12 METHYLTHIOTRANSFERASE RIMO"/>
    <property type="match status" value="1"/>
</dbReference>
<dbReference type="InterPro" id="IPR005840">
    <property type="entry name" value="Ribosomal_uS12_MeSTrfase_RimO"/>
</dbReference>
<evidence type="ECO:0000256" key="3">
    <source>
        <dbReference type="ARBA" id="ARBA00022679"/>
    </source>
</evidence>
<keyword evidence="3 8" id="KW-0808">Transferase</keyword>
<dbReference type="InterPro" id="IPR013848">
    <property type="entry name" value="Methylthiotransferase_N"/>
</dbReference>
<evidence type="ECO:0000256" key="2">
    <source>
        <dbReference type="ARBA" id="ARBA00022490"/>
    </source>
</evidence>
<dbReference type="InterPro" id="IPR006638">
    <property type="entry name" value="Elp3/MiaA/NifB-like_rSAM"/>
</dbReference>
<dbReference type="Pfam" id="PF18693">
    <property type="entry name" value="TRAM_2"/>
    <property type="match status" value="1"/>
</dbReference>
<feature type="domain" description="Radical SAM core" evidence="11">
    <location>
        <begin position="138"/>
        <end position="375"/>
    </location>
</feature>
<evidence type="ECO:0000256" key="4">
    <source>
        <dbReference type="ARBA" id="ARBA00022691"/>
    </source>
</evidence>
<dbReference type="InterPro" id="IPR020612">
    <property type="entry name" value="Methylthiotransferase_CS"/>
</dbReference>
<dbReference type="PROSITE" id="PS50926">
    <property type="entry name" value="TRAM"/>
    <property type="match status" value="1"/>
</dbReference>
<dbReference type="PROSITE" id="PS51449">
    <property type="entry name" value="MTTASE_N"/>
    <property type="match status" value="1"/>
</dbReference>
<gene>
    <name evidence="8 12" type="primary">rimO</name>
    <name evidence="12" type="ORF">MUN46_000310</name>
</gene>
<sequence>MTAHIPTIGFVSLGCAKALVDTERVITELRAEGYRIAGDYKNSDLVIINTCGFINEAIAESLDAVAEALRENGRVIVMGCLGGKKNADGSNYVQGLHPAVLGVVGPEEEKKVLELVHRHLPAPHPAFGELRPGAGVRLTPHHYAYLKISEGCNNHCTFCIIPQLRGRLVSRPMNSIMMEAEALKEDGVKEIMVIAEDTPAYGSDLGYRLSFAGGRPVHTRIEDLCRELGRLGLWIRLHYVYPYPAVDRIIPLMAEGKILPYLDMPLQHSDPEVLRAMARPAHADRTLERIEAWRKLCPDLTLRSTFIVGFPGETERQFENLLEFLREAQLDRVGCFAYSPVEGAKANSLPGAVPEEVKEERRQRLMELQAEISAAKLAHRVGGVEKVLIDEPENEDGVAVGRTVHEAPEVDGVVYVTTGKPVNPGDFVEAKIVRTEEHDLVALRVDDGD</sequence>
<evidence type="ECO:0000259" key="10">
    <source>
        <dbReference type="PROSITE" id="PS51449"/>
    </source>
</evidence>
<evidence type="ECO:0000259" key="11">
    <source>
        <dbReference type="PROSITE" id="PS51918"/>
    </source>
</evidence>
<keyword evidence="4 8" id="KW-0949">S-adenosyl-L-methionine</keyword>
<dbReference type="InterPro" id="IPR058240">
    <property type="entry name" value="rSAM_sf"/>
</dbReference>
<keyword evidence="12" id="KW-0689">Ribosomal protein</keyword>
<dbReference type="InterPro" id="IPR005839">
    <property type="entry name" value="Methylthiotransferase"/>
</dbReference>
<keyword evidence="1 8" id="KW-0004">4Fe-4S</keyword>
<comment type="similarity">
    <text evidence="8">Belongs to the methylthiotransferase family. RimO subfamily.</text>
</comment>
<keyword evidence="12" id="KW-0687">Ribonucleoprotein</keyword>
<keyword evidence="2 8" id="KW-0963">Cytoplasm</keyword>
<dbReference type="PANTHER" id="PTHR43837:SF1">
    <property type="entry name" value="RIBOSOMAL PROTEIN US12 METHYLTHIOTRANSFERASE RIMO"/>
    <property type="match status" value="1"/>
</dbReference>
<dbReference type="SFLD" id="SFLDF00274">
    <property type="entry name" value="ribosomal_protein_S12_methylth"/>
    <property type="match status" value="1"/>
</dbReference>
<dbReference type="Pfam" id="PF04055">
    <property type="entry name" value="Radical_SAM"/>
    <property type="match status" value="1"/>
</dbReference>
<dbReference type="EC" id="2.8.4.4" evidence="8"/>
<evidence type="ECO:0000256" key="8">
    <source>
        <dbReference type="HAMAP-Rule" id="MF_01865"/>
    </source>
</evidence>
<proteinExistence type="inferred from homology"/>
<name>A0ABT7IJ55_9BURK</name>
<evidence type="ECO:0000259" key="9">
    <source>
        <dbReference type="PROSITE" id="PS50926"/>
    </source>
</evidence>
<comment type="subcellular location">
    <subcellularLocation>
        <location evidence="8">Cytoplasm</location>
    </subcellularLocation>
</comment>
<evidence type="ECO:0000256" key="6">
    <source>
        <dbReference type="ARBA" id="ARBA00023004"/>
    </source>
</evidence>
<dbReference type="Pfam" id="PF00919">
    <property type="entry name" value="UPF0004"/>
    <property type="match status" value="1"/>
</dbReference>
<evidence type="ECO:0000256" key="7">
    <source>
        <dbReference type="ARBA" id="ARBA00023014"/>
    </source>
</evidence>
<dbReference type="GO" id="GO:0103039">
    <property type="term" value="F:protein methylthiotransferase activity"/>
    <property type="evidence" value="ECO:0007669"/>
    <property type="project" value="UniProtKB-EC"/>
</dbReference>
<dbReference type="SFLD" id="SFLDG01082">
    <property type="entry name" value="B12-binding_domain_containing"/>
    <property type="match status" value="1"/>
</dbReference>
<dbReference type="CDD" id="cd01335">
    <property type="entry name" value="Radical_SAM"/>
    <property type="match status" value="1"/>
</dbReference>
<evidence type="ECO:0000256" key="1">
    <source>
        <dbReference type="ARBA" id="ARBA00022485"/>
    </source>
</evidence>
<accession>A0ABT7IJ55</accession>
<keyword evidence="7 8" id="KW-0411">Iron-sulfur</keyword>
<keyword evidence="13" id="KW-1185">Reference proteome</keyword>
<organism evidence="12 13">
    <name type="scientific">Mesosutterella faecium</name>
    <dbReference type="NCBI Taxonomy" id="2925194"/>
    <lineage>
        <taxon>Bacteria</taxon>
        <taxon>Pseudomonadati</taxon>
        <taxon>Pseudomonadota</taxon>
        <taxon>Betaproteobacteria</taxon>
        <taxon>Burkholderiales</taxon>
        <taxon>Sutterellaceae</taxon>
        <taxon>Mesosutterella</taxon>
    </lineage>
</organism>
<keyword evidence="5 8" id="KW-0479">Metal-binding</keyword>
<feature type="binding site" evidence="8">
    <location>
        <position position="156"/>
    </location>
    <ligand>
        <name>[4Fe-4S] cluster</name>
        <dbReference type="ChEBI" id="CHEBI:49883"/>
        <label>2</label>
        <note>4Fe-4S-S-AdoMet</note>
    </ligand>
</feature>
<feature type="binding site" evidence="8">
    <location>
        <position position="152"/>
    </location>
    <ligand>
        <name>[4Fe-4S] cluster</name>
        <dbReference type="ChEBI" id="CHEBI:49883"/>
        <label>2</label>
        <note>4Fe-4S-S-AdoMet</note>
    </ligand>
</feature>
<dbReference type="InterPro" id="IPR038135">
    <property type="entry name" value="Methylthiotransferase_N_sf"/>
</dbReference>
<evidence type="ECO:0000313" key="12">
    <source>
        <dbReference type="EMBL" id="MDL2058407.1"/>
    </source>
</evidence>
<dbReference type="SUPFAM" id="SSF102114">
    <property type="entry name" value="Radical SAM enzymes"/>
    <property type="match status" value="1"/>
</dbReference>
<dbReference type="InterPro" id="IPR012340">
    <property type="entry name" value="NA-bd_OB-fold"/>
</dbReference>
<feature type="binding site" evidence="8">
    <location>
        <position position="15"/>
    </location>
    <ligand>
        <name>[4Fe-4S] cluster</name>
        <dbReference type="ChEBI" id="CHEBI:49883"/>
        <label>1</label>
    </ligand>
</feature>
<dbReference type="SMART" id="SM00729">
    <property type="entry name" value="Elp3"/>
    <property type="match status" value="1"/>
</dbReference>
<feature type="domain" description="MTTase N-terminal" evidence="10">
    <location>
        <begin position="6"/>
        <end position="121"/>
    </location>
</feature>
<comment type="catalytic activity">
    <reaction evidence="8">
        <text>L-aspartate(89)-[ribosomal protein uS12]-hydrogen + (sulfur carrier)-SH + AH2 + 2 S-adenosyl-L-methionine = 3-methylsulfanyl-L-aspartate(89)-[ribosomal protein uS12]-hydrogen + (sulfur carrier)-H + 5'-deoxyadenosine + L-methionine + A + S-adenosyl-L-homocysteine + 2 H(+)</text>
        <dbReference type="Rhea" id="RHEA:37087"/>
        <dbReference type="Rhea" id="RHEA-COMP:10460"/>
        <dbReference type="Rhea" id="RHEA-COMP:10461"/>
        <dbReference type="Rhea" id="RHEA-COMP:14737"/>
        <dbReference type="Rhea" id="RHEA-COMP:14739"/>
        <dbReference type="ChEBI" id="CHEBI:13193"/>
        <dbReference type="ChEBI" id="CHEBI:15378"/>
        <dbReference type="ChEBI" id="CHEBI:17319"/>
        <dbReference type="ChEBI" id="CHEBI:17499"/>
        <dbReference type="ChEBI" id="CHEBI:29917"/>
        <dbReference type="ChEBI" id="CHEBI:29961"/>
        <dbReference type="ChEBI" id="CHEBI:57844"/>
        <dbReference type="ChEBI" id="CHEBI:57856"/>
        <dbReference type="ChEBI" id="CHEBI:59789"/>
        <dbReference type="ChEBI" id="CHEBI:64428"/>
        <dbReference type="ChEBI" id="CHEBI:73599"/>
        <dbReference type="EC" id="2.8.4.4"/>
    </reaction>
</comment>
<feature type="binding site" evidence="8">
    <location>
        <position position="159"/>
    </location>
    <ligand>
        <name>[4Fe-4S] cluster</name>
        <dbReference type="ChEBI" id="CHEBI:49883"/>
        <label>2</label>
        <note>4Fe-4S-S-AdoMet</note>
    </ligand>
</feature>
<protein>
    <recommendedName>
        <fullName evidence="8">Ribosomal protein uS12 methylthiotransferase RimO</fullName>
        <shortName evidence="8">uS12 MTTase</shortName>
        <shortName evidence="8">uS12 methylthiotransferase</shortName>
        <ecNumber evidence="8">2.8.4.4</ecNumber>
    </recommendedName>
    <alternativeName>
        <fullName evidence="8">Ribosomal protein uS12 (aspartate-C(3))-methylthiotransferase</fullName>
    </alternativeName>
    <alternativeName>
        <fullName evidence="8">Ribosome maturation factor RimO</fullName>
    </alternativeName>
</protein>
<comment type="caution">
    <text evidence="12">The sequence shown here is derived from an EMBL/GenBank/DDBJ whole genome shotgun (WGS) entry which is preliminary data.</text>
</comment>
<dbReference type="PROSITE" id="PS01278">
    <property type="entry name" value="MTTASE_RADICAL"/>
    <property type="match status" value="1"/>
</dbReference>
<dbReference type="SFLD" id="SFLDS00029">
    <property type="entry name" value="Radical_SAM"/>
    <property type="match status" value="1"/>
</dbReference>
<evidence type="ECO:0000256" key="5">
    <source>
        <dbReference type="ARBA" id="ARBA00022723"/>
    </source>
</evidence>
<dbReference type="PROSITE" id="PS51918">
    <property type="entry name" value="RADICAL_SAM"/>
    <property type="match status" value="1"/>
</dbReference>
<dbReference type="Gene3D" id="3.80.30.20">
    <property type="entry name" value="tm_1862 like domain"/>
    <property type="match status" value="1"/>
</dbReference>
<dbReference type="NCBIfam" id="TIGR01125">
    <property type="entry name" value="30S ribosomal protein S12 methylthiotransferase RimO"/>
    <property type="match status" value="1"/>
</dbReference>
<evidence type="ECO:0000313" key="13">
    <source>
        <dbReference type="Proteomes" id="UP001165481"/>
    </source>
</evidence>
<feature type="binding site" evidence="8">
    <location>
        <position position="80"/>
    </location>
    <ligand>
        <name>[4Fe-4S] cluster</name>
        <dbReference type="ChEBI" id="CHEBI:49883"/>
        <label>1</label>
    </ligand>
</feature>
<dbReference type="SFLD" id="SFLDG01061">
    <property type="entry name" value="methylthiotransferase"/>
    <property type="match status" value="1"/>
</dbReference>
<dbReference type="RefSeq" id="WP_243376882.1">
    <property type="nucleotide sequence ID" value="NZ_JAKZJU020000001.1"/>
</dbReference>
<dbReference type="Gene3D" id="2.40.50.140">
    <property type="entry name" value="Nucleic acid-binding proteins"/>
    <property type="match status" value="1"/>
</dbReference>
<dbReference type="InterPro" id="IPR007197">
    <property type="entry name" value="rSAM"/>
</dbReference>
<keyword evidence="6 8" id="KW-0408">Iron</keyword>
<comment type="cofactor">
    <cofactor evidence="8">
        <name>[4Fe-4S] cluster</name>
        <dbReference type="ChEBI" id="CHEBI:49883"/>
    </cofactor>
    <text evidence="8">Binds 2 [4Fe-4S] clusters. One cluster is coordinated with 3 cysteines and an exchangeable S-adenosyl-L-methionine.</text>
</comment>
<dbReference type="HAMAP" id="MF_01865">
    <property type="entry name" value="MTTase_RimO"/>
    <property type="match status" value="1"/>
</dbReference>
<dbReference type="Proteomes" id="UP001165481">
    <property type="component" value="Unassembled WGS sequence"/>
</dbReference>
<reference evidence="12" key="1">
    <citation type="submission" date="2023-03" db="EMBL/GenBank/DDBJ databases">
        <title>Mesosutterella sp. nov. isolated from porcine feces.</title>
        <authorList>
            <person name="Yu S."/>
        </authorList>
    </citation>
    <scope>NUCLEOTIDE SEQUENCE</scope>
    <source>
        <strain evidence="12">AGMB02718</strain>
    </source>
</reference>
<dbReference type="InterPro" id="IPR002792">
    <property type="entry name" value="TRAM_dom"/>
</dbReference>
<comment type="function">
    <text evidence="8">Catalyzes the methylthiolation of an aspartic acid residue of ribosomal protein uS12.</text>
</comment>